<evidence type="ECO:0000256" key="1">
    <source>
        <dbReference type="ARBA" id="ARBA00009226"/>
    </source>
</evidence>
<evidence type="ECO:0000313" key="4">
    <source>
        <dbReference type="Proteomes" id="UP000626180"/>
    </source>
</evidence>
<feature type="domain" description="Flagellar motor switch protein FliN-like C-terminal" evidence="2">
    <location>
        <begin position="185"/>
        <end position="232"/>
    </location>
</feature>
<dbReference type="NCBIfam" id="TIGR02551">
    <property type="entry name" value="SpaO_YscQ"/>
    <property type="match status" value="1"/>
</dbReference>
<reference evidence="3 4" key="1">
    <citation type="submission" date="2020-10" db="EMBL/GenBank/DDBJ databases">
        <title>Genome sequences of Pseudomonas isolates.</title>
        <authorList>
            <person name="Wessels L."/>
            <person name="Reich F."/>
            <person name="Hammerl J."/>
        </authorList>
    </citation>
    <scope>NUCLEOTIDE SEQUENCE [LARGE SCALE GENOMIC DNA]</scope>
    <source>
        <strain evidence="3 4">20-MO00624-0</strain>
    </source>
</reference>
<dbReference type="PRINTS" id="PR00956">
    <property type="entry name" value="FLGMOTORFLIN"/>
</dbReference>
<name>A0ABS0FK45_PSELU</name>
<evidence type="ECO:0000259" key="2">
    <source>
        <dbReference type="Pfam" id="PF01052"/>
    </source>
</evidence>
<dbReference type="SUPFAM" id="SSF101801">
    <property type="entry name" value="Surface presentation of antigens (SPOA)"/>
    <property type="match status" value="2"/>
</dbReference>
<feature type="domain" description="Flagellar motor switch protein FliN-like C-terminal" evidence="2">
    <location>
        <begin position="274"/>
        <end position="342"/>
    </location>
</feature>
<dbReference type="Pfam" id="PF01052">
    <property type="entry name" value="FliMN_C"/>
    <property type="match status" value="2"/>
</dbReference>
<protein>
    <submittedName>
        <fullName evidence="3">Type III secretion system cytoplasmic ring protein SctQ</fullName>
    </submittedName>
</protein>
<comment type="similarity">
    <text evidence="1">Belongs to the FliN/MopA/SpaO family.</text>
</comment>
<dbReference type="Gene3D" id="2.30.330.10">
    <property type="entry name" value="SpoA-like"/>
    <property type="match status" value="2"/>
</dbReference>
<sequence length="346" mass="37431">MMWMTDPSAGDEFCTSKEVAPLVFPLVTLEDVRLANRVYRSREDWQGKITGHPVSVRLAWNSQPIQSALSFPLMFDEQPACLQLPSSLTQALGGALLEGIGAPARFRALLIEQALLTSIQPIEQSTGFAIRFAAGPVDIPHPIRLSFQVTLRDKTYPVMLDLSATTLGPLLPCLDQTFPASDLPLSQLRLPVTLCIGSQQVRLSELQGLQPGDVVMLRSNQGAWISVENRLRAPLAVVASGYQLQTGLVLTSVSKEWDMSDTSMHKTTAEDDPLGEVPVTLVCEAGRLELPLGEVKALSEGSILAFPDSTDEAVEITVNGRRLGRGTLIRIGEGLGVRITSLSTHG</sequence>
<dbReference type="InterPro" id="IPR036429">
    <property type="entry name" value="SpoA-like_sf"/>
</dbReference>
<comment type="caution">
    <text evidence="3">The sequence shown here is derived from an EMBL/GenBank/DDBJ whole genome shotgun (WGS) entry which is preliminary data.</text>
</comment>
<proteinExistence type="inferred from homology"/>
<organism evidence="3 4">
    <name type="scientific">Pseudomonas luteola</name>
    <dbReference type="NCBI Taxonomy" id="47886"/>
    <lineage>
        <taxon>Bacteria</taxon>
        <taxon>Pseudomonadati</taxon>
        <taxon>Pseudomonadota</taxon>
        <taxon>Gammaproteobacteria</taxon>
        <taxon>Pseudomonadales</taxon>
        <taxon>Pseudomonadaceae</taxon>
        <taxon>Pseudomonas</taxon>
    </lineage>
</organism>
<accession>A0ABS0FK45</accession>
<dbReference type="PANTHER" id="PTHR30034">
    <property type="entry name" value="FLAGELLAR MOTOR SWITCH PROTEIN FLIM"/>
    <property type="match status" value="1"/>
</dbReference>
<keyword evidence="4" id="KW-1185">Reference proteome</keyword>
<dbReference type="InterPro" id="IPR001543">
    <property type="entry name" value="FliN-like_C"/>
</dbReference>
<gene>
    <name evidence="3" type="primary">sctQ</name>
    <name evidence="3" type="ORF">IRZ65_08555</name>
</gene>
<evidence type="ECO:0000313" key="3">
    <source>
        <dbReference type="EMBL" id="MBF8640732.1"/>
    </source>
</evidence>
<dbReference type="Proteomes" id="UP000626180">
    <property type="component" value="Unassembled WGS sequence"/>
</dbReference>
<dbReference type="InterPro" id="IPR013385">
    <property type="entry name" value="T3SS_SpaO/YscQ/SpaO"/>
</dbReference>
<dbReference type="InterPro" id="IPR001172">
    <property type="entry name" value="FliN_T3SS_HrcQb"/>
</dbReference>
<dbReference type="PANTHER" id="PTHR30034:SF6">
    <property type="entry name" value="YOP PROTEINS TRANSLOCATION PROTEIN Q"/>
    <property type="match status" value="1"/>
</dbReference>
<dbReference type="EMBL" id="JADMCD010000003">
    <property type="protein sequence ID" value="MBF8640732.1"/>
    <property type="molecule type" value="Genomic_DNA"/>
</dbReference>